<sequence>MHNQHQQQQQRMGIEWFQLQCNNSSHARRKFTQPSKPMMKLFRGVRQRHWGKWVAEIRLPRNRTRVWLGTFDTAESAAMAYDIAAYKFRGDHANLNFPHLKSRLSSASDGAGLLQSSTVSLLNAKLDALSPPPPPPPPPLDQKKPCLVNEEEKKSAAAVEETEGYRKRKAQVLSSDADGVLFRMPSLDMDLIWDALPVSDS</sequence>
<evidence type="ECO:0000259" key="10">
    <source>
        <dbReference type="PROSITE" id="PS51032"/>
    </source>
</evidence>
<dbReference type="InterPro" id="IPR016177">
    <property type="entry name" value="DNA-bd_dom_sf"/>
</dbReference>
<dbReference type="InterPro" id="IPR036955">
    <property type="entry name" value="AP2/ERF_dom_sf"/>
</dbReference>
<accession>A0AAV9CM94</accession>
<keyword evidence="3" id="KW-0805">Transcription regulation</keyword>
<gene>
    <name evidence="11" type="ORF">QJS10_CPB18g00685</name>
</gene>
<dbReference type="InterPro" id="IPR051758">
    <property type="entry name" value="ERF/AP2-like"/>
</dbReference>
<reference evidence="11" key="1">
    <citation type="journal article" date="2023" name="Nat. Commun.">
        <title>Diploid and tetraploid genomes of Acorus and the evolution of monocots.</title>
        <authorList>
            <person name="Ma L."/>
            <person name="Liu K.W."/>
            <person name="Li Z."/>
            <person name="Hsiao Y.Y."/>
            <person name="Qi Y."/>
            <person name="Fu T."/>
            <person name="Tang G.D."/>
            <person name="Zhang D."/>
            <person name="Sun W.H."/>
            <person name="Liu D.K."/>
            <person name="Li Y."/>
            <person name="Chen G.Z."/>
            <person name="Liu X.D."/>
            <person name="Liao X.Y."/>
            <person name="Jiang Y.T."/>
            <person name="Yu X."/>
            <person name="Hao Y."/>
            <person name="Huang J."/>
            <person name="Zhao X.W."/>
            <person name="Ke S."/>
            <person name="Chen Y.Y."/>
            <person name="Wu W.L."/>
            <person name="Hsu J.L."/>
            <person name="Lin Y.F."/>
            <person name="Huang M.D."/>
            <person name="Li C.Y."/>
            <person name="Huang L."/>
            <person name="Wang Z.W."/>
            <person name="Zhao X."/>
            <person name="Zhong W.Y."/>
            <person name="Peng D.H."/>
            <person name="Ahmad S."/>
            <person name="Lan S."/>
            <person name="Zhang J.S."/>
            <person name="Tsai W.C."/>
            <person name="Van de Peer Y."/>
            <person name="Liu Z.J."/>
        </authorList>
    </citation>
    <scope>NUCLEOTIDE SEQUENCE</scope>
    <source>
        <strain evidence="11">CP</strain>
    </source>
</reference>
<comment type="subcellular location">
    <subcellularLocation>
        <location evidence="1">Nucleus</location>
    </subcellularLocation>
</comment>
<evidence type="ECO:0000256" key="3">
    <source>
        <dbReference type="ARBA" id="ARBA00023015"/>
    </source>
</evidence>
<dbReference type="Gene3D" id="3.30.730.10">
    <property type="entry name" value="AP2/ERF domain"/>
    <property type="match status" value="1"/>
</dbReference>
<feature type="region of interest" description="Disordered" evidence="9">
    <location>
        <begin position="126"/>
        <end position="145"/>
    </location>
</feature>
<keyword evidence="7" id="KW-0539">Nucleus</keyword>
<comment type="similarity">
    <text evidence="8">Belongs to the AP2/ERF transcription factor family. ERF subfamily.</text>
</comment>
<evidence type="ECO:0000313" key="12">
    <source>
        <dbReference type="Proteomes" id="UP001180020"/>
    </source>
</evidence>
<dbReference type="GO" id="GO:0005634">
    <property type="term" value="C:nucleus"/>
    <property type="evidence" value="ECO:0007669"/>
    <property type="project" value="UniProtKB-SubCell"/>
</dbReference>
<dbReference type="GO" id="GO:0009873">
    <property type="term" value="P:ethylene-activated signaling pathway"/>
    <property type="evidence" value="ECO:0007669"/>
    <property type="project" value="UniProtKB-KW"/>
</dbReference>
<evidence type="ECO:0000256" key="5">
    <source>
        <dbReference type="ARBA" id="ARBA00023159"/>
    </source>
</evidence>
<keyword evidence="6" id="KW-0804">Transcription</keyword>
<dbReference type="PRINTS" id="PR00367">
    <property type="entry name" value="ETHRSPELEMNT"/>
</dbReference>
<reference evidence="11" key="2">
    <citation type="submission" date="2023-06" db="EMBL/GenBank/DDBJ databases">
        <authorList>
            <person name="Ma L."/>
            <person name="Liu K.-W."/>
            <person name="Li Z."/>
            <person name="Hsiao Y.-Y."/>
            <person name="Qi Y."/>
            <person name="Fu T."/>
            <person name="Tang G."/>
            <person name="Zhang D."/>
            <person name="Sun W.-H."/>
            <person name="Liu D.-K."/>
            <person name="Li Y."/>
            <person name="Chen G.-Z."/>
            <person name="Liu X.-D."/>
            <person name="Liao X.-Y."/>
            <person name="Jiang Y.-T."/>
            <person name="Yu X."/>
            <person name="Hao Y."/>
            <person name="Huang J."/>
            <person name="Zhao X.-W."/>
            <person name="Ke S."/>
            <person name="Chen Y.-Y."/>
            <person name="Wu W.-L."/>
            <person name="Hsu J.-L."/>
            <person name="Lin Y.-F."/>
            <person name="Huang M.-D."/>
            <person name="Li C.-Y."/>
            <person name="Huang L."/>
            <person name="Wang Z.-W."/>
            <person name="Zhao X."/>
            <person name="Zhong W.-Y."/>
            <person name="Peng D.-H."/>
            <person name="Ahmad S."/>
            <person name="Lan S."/>
            <person name="Zhang J.-S."/>
            <person name="Tsai W.-C."/>
            <person name="Van De Peer Y."/>
            <person name="Liu Z.-J."/>
        </authorList>
    </citation>
    <scope>NUCLEOTIDE SEQUENCE</scope>
    <source>
        <strain evidence="11">CP</strain>
        <tissue evidence="11">Leaves</tissue>
    </source>
</reference>
<dbReference type="SMART" id="SM00380">
    <property type="entry name" value="AP2"/>
    <property type="match status" value="1"/>
</dbReference>
<name>A0AAV9CM94_ACOCL</name>
<comment type="caution">
    <text evidence="11">The sequence shown here is derived from an EMBL/GenBank/DDBJ whole genome shotgun (WGS) entry which is preliminary data.</text>
</comment>
<evidence type="ECO:0000256" key="6">
    <source>
        <dbReference type="ARBA" id="ARBA00023163"/>
    </source>
</evidence>
<dbReference type="CDD" id="cd00018">
    <property type="entry name" value="AP2"/>
    <property type="match status" value="1"/>
</dbReference>
<dbReference type="FunFam" id="3.30.730.10:FF:000001">
    <property type="entry name" value="Ethylene-responsive transcription factor 2"/>
    <property type="match status" value="1"/>
</dbReference>
<dbReference type="PANTHER" id="PTHR31657">
    <property type="entry name" value="ETHYLENE-RESPONSIVE TRANSCRIPTION FACTOR ERF061"/>
    <property type="match status" value="1"/>
</dbReference>
<dbReference type="GO" id="GO:0000976">
    <property type="term" value="F:transcription cis-regulatory region binding"/>
    <property type="evidence" value="ECO:0007669"/>
    <property type="project" value="UniProtKB-ARBA"/>
</dbReference>
<evidence type="ECO:0000256" key="7">
    <source>
        <dbReference type="ARBA" id="ARBA00023242"/>
    </source>
</evidence>
<dbReference type="SUPFAM" id="SSF54171">
    <property type="entry name" value="DNA-binding domain"/>
    <property type="match status" value="1"/>
</dbReference>
<evidence type="ECO:0000256" key="8">
    <source>
        <dbReference type="ARBA" id="ARBA00024343"/>
    </source>
</evidence>
<dbReference type="Proteomes" id="UP001180020">
    <property type="component" value="Unassembled WGS sequence"/>
</dbReference>
<evidence type="ECO:0000256" key="1">
    <source>
        <dbReference type="ARBA" id="ARBA00004123"/>
    </source>
</evidence>
<keyword evidence="5" id="KW-0010">Activator</keyword>
<dbReference type="Pfam" id="PF00847">
    <property type="entry name" value="AP2"/>
    <property type="match status" value="1"/>
</dbReference>
<dbReference type="PROSITE" id="PS51032">
    <property type="entry name" value="AP2_ERF"/>
    <property type="match status" value="1"/>
</dbReference>
<feature type="compositionally biased region" description="Pro residues" evidence="9">
    <location>
        <begin position="130"/>
        <end position="140"/>
    </location>
</feature>
<dbReference type="PANTHER" id="PTHR31657:SF40">
    <property type="entry name" value="ETHYLENE-RESPONSIVE TRANSCRIPTION FACTOR ERF062"/>
    <property type="match status" value="1"/>
</dbReference>
<evidence type="ECO:0000256" key="2">
    <source>
        <dbReference type="ARBA" id="ARBA00022745"/>
    </source>
</evidence>
<keyword evidence="4" id="KW-0238">DNA-binding</keyword>
<feature type="domain" description="AP2/ERF" evidence="10">
    <location>
        <begin position="41"/>
        <end position="98"/>
    </location>
</feature>
<protein>
    <recommendedName>
        <fullName evidence="10">AP2/ERF domain-containing protein</fullName>
    </recommendedName>
</protein>
<keyword evidence="12" id="KW-1185">Reference proteome</keyword>
<dbReference type="AlphaFoldDB" id="A0AAV9CM94"/>
<keyword evidence="2" id="KW-0936">Ethylene signaling pathway</keyword>
<evidence type="ECO:0000256" key="4">
    <source>
        <dbReference type="ARBA" id="ARBA00023125"/>
    </source>
</evidence>
<evidence type="ECO:0000313" key="11">
    <source>
        <dbReference type="EMBL" id="KAK1289794.1"/>
    </source>
</evidence>
<dbReference type="InterPro" id="IPR001471">
    <property type="entry name" value="AP2/ERF_dom"/>
</dbReference>
<dbReference type="GO" id="GO:0003700">
    <property type="term" value="F:DNA-binding transcription factor activity"/>
    <property type="evidence" value="ECO:0007669"/>
    <property type="project" value="InterPro"/>
</dbReference>
<proteinExistence type="inferred from homology"/>
<dbReference type="EMBL" id="JAUJYO010000018">
    <property type="protein sequence ID" value="KAK1289794.1"/>
    <property type="molecule type" value="Genomic_DNA"/>
</dbReference>
<evidence type="ECO:0000256" key="9">
    <source>
        <dbReference type="SAM" id="MobiDB-lite"/>
    </source>
</evidence>
<organism evidence="11 12">
    <name type="scientific">Acorus calamus</name>
    <name type="common">Sweet flag</name>
    <dbReference type="NCBI Taxonomy" id="4465"/>
    <lineage>
        <taxon>Eukaryota</taxon>
        <taxon>Viridiplantae</taxon>
        <taxon>Streptophyta</taxon>
        <taxon>Embryophyta</taxon>
        <taxon>Tracheophyta</taxon>
        <taxon>Spermatophyta</taxon>
        <taxon>Magnoliopsida</taxon>
        <taxon>Liliopsida</taxon>
        <taxon>Acoraceae</taxon>
        <taxon>Acorus</taxon>
    </lineage>
</organism>